<feature type="region of interest" description="Disordered" evidence="1">
    <location>
        <begin position="63"/>
        <end position="85"/>
    </location>
</feature>
<dbReference type="EMBL" id="JBEGCI010000001">
    <property type="protein sequence ID" value="MEQ6887262.1"/>
    <property type="molecule type" value="Genomic_DNA"/>
</dbReference>
<protein>
    <submittedName>
        <fullName evidence="3">Uncharacterized protein</fullName>
    </submittedName>
</protein>
<accession>A0ABV1N0K5</accession>
<feature type="compositionally biased region" description="Basic and acidic residues" evidence="1">
    <location>
        <begin position="64"/>
        <end position="85"/>
    </location>
</feature>
<feature type="transmembrane region" description="Helical" evidence="2">
    <location>
        <begin position="37"/>
        <end position="58"/>
    </location>
</feature>
<proteinExistence type="predicted"/>
<sequence length="85" mass="9049">MDRLPEYQANSLSLTGAIALDLVVLSGFLWVKAITDPLVLLVAAGAMAVILVAEYVFLSGRPAQDADHHAPSHEAKGYSNREDGT</sequence>
<evidence type="ECO:0000256" key="1">
    <source>
        <dbReference type="SAM" id="MobiDB-lite"/>
    </source>
</evidence>
<reference evidence="3 4" key="1">
    <citation type="submission" date="2024-05" db="EMBL/GenBank/DDBJ databases">
        <title>Halomonas sp. CS7 16S ribosomal RNA gene Genome sequencing and assembly.</title>
        <authorList>
            <person name="Yook S."/>
        </authorList>
    </citation>
    <scope>NUCLEOTIDE SEQUENCE [LARGE SCALE GENOMIC DNA]</scope>
    <source>
        <strain evidence="3 4">CS7</strain>
    </source>
</reference>
<keyword evidence="2" id="KW-1133">Transmembrane helix</keyword>
<name>A0ABV1N0K5_9GAMM</name>
<keyword evidence="2" id="KW-0812">Transmembrane</keyword>
<organism evidence="3 4">
    <name type="scientific">Halomonas pelophila</name>
    <dbReference type="NCBI Taxonomy" id="3151122"/>
    <lineage>
        <taxon>Bacteria</taxon>
        <taxon>Pseudomonadati</taxon>
        <taxon>Pseudomonadota</taxon>
        <taxon>Gammaproteobacteria</taxon>
        <taxon>Oceanospirillales</taxon>
        <taxon>Halomonadaceae</taxon>
        <taxon>Halomonas</taxon>
    </lineage>
</organism>
<keyword evidence="4" id="KW-1185">Reference proteome</keyword>
<keyword evidence="2" id="KW-0472">Membrane</keyword>
<evidence type="ECO:0000313" key="4">
    <source>
        <dbReference type="Proteomes" id="UP001472978"/>
    </source>
</evidence>
<gene>
    <name evidence="3" type="ORF">ABE957_01040</name>
</gene>
<evidence type="ECO:0000256" key="2">
    <source>
        <dbReference type="SAM" id="Phobius"/>
    </source>
</evidence>
<feature type="transmembrane region" description="Helical" evidence="2">
    <location>
        <begin position="12"/>
        <end position="31"/>
    </location>
</feature>
<comment type="caution">
    <text evidence="3">The sequence shown here is derived from an EMBL/GenBank/DDBJ whole genome shotgun (WGS) entry which is preliminary data.</text>
</comment>
<evidence type="ECO:0000313" key="3">
    <source>
        <dbReference type="EMBL" id="MEQ6887262.1"/>
    </source>
</evidence>
<dbReference type="RefSeq" id="WP_349756786.1">
    <property type="nucleotide sequence ID" value="NZ_JBEGCI010000001.1"/>
</dbReference>
<dbReference type="Proteomes" id="UP001472978">
    <property type="component" value="Unassembled WGS sequence"/>
</dbReference>